<dbReference type="OrthoDB" id="1162022at2"/>
<evidence type="ECO:0008006" key="4">
    <source>
        <dbReference type="Google" id="ProtNLM"/>
    </source>
</evidence>
<reference evidence="2" key="2">
    <citation type="submission" date="2012-09" db="EMBL/GenBank/DDBJ databases">
        <title>The complete sequence of Psychroflexus torquis an extreme psychrophile from sea-ice that is stimulated by light.</title>
        <authorList>
            <person name="Feng S."/>
            <person name="Powell S.M."/>
            <person name="Bowman J.P."/>
        </authorList>
    </citation>
    <scope>NUCLEOTIDE SEQUENCE [LARGE SCALE GENOMIC DNA]</scope>
    <source>
        <strain evidence="2">ATCC 700755</strain>
    </source>
</reference>
<organism evidence="2 3">
    <name type="scientific">Psychroflexus torquis (strain ATCC 700755 / CIP 106069 / ACAM 623)</name>
    <dbReference type="NCBI Taxonomy" id="313595"/>
    <lineage>
        <taxon>Bacteria</taxon>
        <taxon>Pseudomonadati</taxon>
        <taxon>Bacteroidota</taxon>
        <taxon>Flavobacteriia</taxon>
        <taxon>Flavobacteriales</taxon>
        <taxon>Flavobacteriaceae</taxon>
        <taxon>Psychroflexus</taxon>
    </lineage>
</organism>
<keyword evidence="1" id="KW-0472">Membrane</keyword>
<proteinExistence type="predicted"/>
<evidence type="ECO:0000313" key="3">
    <source>
        <dbReference type="Proteomes" id="UP000008514"/>
    </source>
</evidence>
<feature type="transmembrane region" description="Helical" evidence="1">
    <location>
        <begin position="164"/>
        <end position="181"/>
    </location>
</feature>
<dbReference type="KEGG" id="ptq:P700755_001404"/>
<dbReference type="EMBL" id="CP003879">
    <property type="protein sequence ID" value="AFU68323.1"/>
    <property type="molecule type" value="Genomic_DNA"/>
</dbReference>
<dbReference type="Proteomes" id="UP000008514">
    <property type="component" value="Chromosome"/>
</dbReference>
<feature type="transmembrane region" description="Helical" evidence="1">
    <location>
        <begin position="187"/>
        <end position="203"/>
    </location>
</feature>
<dbReference type="HOGENOM" id="CLU_102900_0_0_10"/>
<keyword evidence="1" id="KW-0812">Transmembrane</keyword>
<keyword evidence="1" id="KW-1133">Transmembrane helix</keyword>
<accession>K4IEN3</accession>
<feature type="transmembrane region" description="Helical" evidence="1">
    <location>
        <begin position="6"/>
        <end position="29"/>
    </location>
</feature>
<feature type="transmembrane region" description="Helical" evidence="1">
    <location>
        <begin position="41"/>
        <end position="61"/>
    </location>
</feature>
<evidence type="ECO:0000313" key="2">
    <source>
        <dbReference type="EMBL" id="AFU68323.1"/>
    </source>
</evidence>
<reference evidence="2" key="1">
    <citation type="submission" date="2006-03" db="EMBL/GenBank/DDBJ databases">
        <authorList>
            <person name="Bowman J."/>
            <person name="Ferriera S."/>
            <person name="Johnson J."/>
            <person name="Kravitz S."/>
            <person name="Halpern A."/>
            <person name="Remington K."/>
            <person name="Beeson K."/>
            <person name="Tran B."/>
            <person name="Rogers Y.-H."/>
            <person name="Friedman R."/>
            <person name="Venter J.C."/>
        </authorList>
    </citation>
    <scope>NUCLEOTIDE SEQUENCE [LARGE SCALE GENOMIC DNA]</scope>
    <source>
        <strain evidence="2">ATCC 700755</strain>
    </source>
</reference>
<gene>
    <name evidence="2" type="ordered locus">P700755_001404</name>
</gene>
<feature type="transmembrane region" description="Helical" evidence="1">
    <location>
        <begin position="98"/>
        <end position="119"/>
    </location>
</feature>
<dbReference type="eggNOG" id="ENOG502ZB5Q">
    <property type="taxonomic scope" value="Bacteria"/>
</dbReference>
<feature type="transmembrane region" description="Helical" evidence="1">
    <location>
        <begin position="125"/>
        <end position="143"/>
    </location>
</feature>
<protein>
    <recommendedName>
        <fullName evidence="4">DUF2306 domain-containing protein</fullName>
    </recommendedName>
</protein>
<name>K4IEN3_PSYTT</name>
<feature type="transmembrane region" description="Helical" evidence="1">
    <location>
        <begin position="67"/>
        <end position="86"/>
    </location>
</feature>
<evidence type="ECO:0000256" key="1">
    <source>
        <dbReference type="SAM" id="Phobius"/>
    </source>
</evidence>
<sequence>MENTIQVLIYIHATFGGVALLAGLVSTIAKKGKTIHRKFGLIFFYSMMLSGIIAMIVAVLPNHESPFLFAVGIFSLYFVLTGNRALKFKRRNPDLKIDKWISISMIITGFLMITLPIILTNSIHIVLVVFGIVGMIFSIKDLVLYKNPDRLRKGWLKMHLGKMLGGYIAATTAFVVVNQFFPSFYGWFIPGVIGGLVIAYWSRKINKKTVSRE</sequence>
<dbReference type="STRING" id="313595.P700755_001404"/>
<keyword evidence="3" id="KW-1185">Reference proteome</keyword>
<dbReference type="AlphaFoldDB" id="K4IEN3"/>
<dbReference type="RefSeq" id="WP_015023928.1">
    <property type="nucleotide sequence ID" value="NC_018721.1"/>
</dbReference>